<evidence type="ECO:0000313" key="7">
    <source>
        <dbReference type="EMBL" id="KUJ08129.1"/>
    </source>
</evidence>
<dbReference type="GeneID" id="28820970"/>
<dbReference type="OrthoDB" id="3862662at2759"/>
<dbReference type="PROSITE" id="PS00463">
    <property type="entry name" value="ZN2_CY6_FUNGAL_1"/>
    <property type="match status" value="1"/>
</dbReference>
<dbReference type="AlphaFoldDB" id="A0A132B809"/>
<evidence type="ECO:0000256" key="3">
    <source>
        <dbReference type="ARBA" id="ARBA00023015"/>
    </source>
</evidence>
<comment type="subcellular location">
    <subcellularLocation>
        <location evidence="1">Nucleus</location>
    </subcellularLocation>
</comment>
<keyword evidence="5" id="KW-0539">Nucleus</keyword>
<dbReference type="GO" id="GO:0006351">
    <property type="term" value="P:DNA-templated transcription"/>
    <property type="evidence" value="ECO:0007669"/>
    <property type="project" value="InterPro"/>
</dbReference>
<gene>
    <name evidence="7" type="ORF">LY89DRAFT_630652</name>
</gene>
<dbReference type="InParanoid" id="A0A132B809"/>
<keyword evidence="2" id="KW-0479">Metal-binding</keyword>
<evidence type="ECO:0000259" key="6">
    <source>
        <dbReference type="PROSITE" id="PS50048"/>
    </source>
</evidence>
<dbReference type="STRING" id="149040.A0A132B809"/>
<evidence type="ECO:0000313" key="8">
    <source>
        <dbReference type="Proteomes" id="UP000070700"/>
    </source>
</evidence>
<dbReference type="InterPro" id="IPR001138">
    <property type="entry name" value="Zn2Cys6_DnaBD"/>
</dbReference>
<keyword evidence="4" id="KW-0804">Transcription</keyword>
<dbReference type="GO" id="GO:0003677">
    <property type="term" value="F:DNA binding"/>
    <property type="evidence" value="ECO:0007669"/>
    <property type="project" value="InterPro"/>
</dbReference>
<name>A0A132B809_MOLSC</name>
<keyword evidence="3" id="KW-0805">Transcription regulation</keyword>
<reference evidence="7 8" key="1">
    <citation type="submission" date="2015-10" db="EMBL/GenBank/DDBJ databases">
        <title>Full genome of DAOMC 229536 Phialocephala scopiformis, a fungal endophyte of spruce producing the potent anti-insectan compound rugulosin.</title>
        <authorList>
            <consortium name="DOE Joint Genome Institute"/>
            <person name="Walker A.K."/>
            <person name="Frasz S.L."/>
            <person name="Seifert K.A."/>
            <person name="Miller J.D."/>
            <person name="Mondo S.J."/>
            <person name="Labutti K."/>
            <person name="Lipzen A."/>
            <person name="Dockter R."/>
            <person name="Kennedy M."/>
            <person name="Grigoriev I.V."/>
            <person name="Spatafora J.W."/>
        </authorList>
    </citation>
    <scope>NUCLEOTIDE SEQUENCE [LARGE SCALE GENOMIC DNA]</scope>
    <source>
        <strain evidence="7 8">CBS 120377</strain>
    </source>
</reference>
<organism evidence="7 8">
    <name type="scientific">Mollisia scopiformis</name>
    <name type="common">Conifer needle endophyte fungus</name>
    <name type="synonym">Phialocephala scopiformis</name>
    <dbReference type="NCBI Taxonomy" id="149040"/>
    <lineage>
        <taxon>Eukaryota</taxon>
        <taxon>Fungi</taxon>
        <taxon>Dikarya</taxon>
        <taxon>Ascomycota</taxon>
        <taxon>Pezizomycotina</taxon>
        <taxon>Leotiomycetes</taxon>
        <taxon>Helotiales</taxon>
        <taxon>Mollisiaceae</taxon>
        <taxon>Mollisia</taxon>
    </lineage>
</organism>
<dbReference type="GO" id="GO:0008270">
    <property type="term" value="F:zinc ion binding"/>
    <property type="evidence" value="ECO:0007669"/>
    <property type="project" value="InterPro"/>
</dbReference>
<dbReference type="SMART" id="SM00906">
    <property type="entry name" value="Fungal_trans"/>
    <property type="match status" value="1"/>
</dbReference>
<evidence type="ECO:0000256" key="2">
    <source>
        <dbReference type="ARBA" id="ARBA00022723"/>
    </source>
</evidence>
<dbReference type="InterPro" id="IPR050815">
    <property type="entry name" value="TF_fung"/>
</dbReference>
<dbReference type="PANTHER" id="PTHR47338:SF20">
    <property type="entry name" value="ZN(II)2CYS6 TRANSCRIPTION FACTOR (EUROFUNG)"/>
    <property type="match status" value="1"/>
</dbReference>
<protein>
    <submittedName>
        <fullName evidence="7">Putative fungal-specific transcription factor</fullName>
    </submittedName>
</protein>
<dbReference type="RefSeq" id="XP_018062484.1">
    <property type="nucleotide sequence ID" value="XM_018211244.1"/>
</dbReference>
<dbReference type="Proteomes" id="UP000070700">
    <property type="component" value="Unassembled WGS sequence"/>
</dbReference>
<sequence length="502" mass="56369">MQTPSSGESGLDLARQVCTSCKTRKRKCDKAFPRCSSCAKSNLTCQYLTVEEKRKSETPAADHGPLWHDLSASQSHAELNSIDFSTILFLDPSLLQHGQVETAQAATLVPAHLPHLLGDMDEIRAITSRFFQHVHLWMPFICRKRFYDHHLRPPFQAHPDVVLLLLSIKLITTFPPTNPRNPRTLLYNAVKHFHLEVEGSSVSSILVLQAGVLIALYELGHAIYPAAYMSIGACARYAYALGIHVSGVVSTRKVLTLVEVEERRRVWWAIVILDRFVSIGCPGRKFATVDPTLDDLLPSDDEAWDQGIVNSDDFVRLSSPMAGHMSKFGLLCQAARLLGQVLQNVSRDSTNDDDDGWMQLDRTLQSMLTASLNVPSPDYDRITFIYSTLVALYTPQLDSNDPRFVETNSSRRARVGIQQITETIKGNLVDNDCFFGRNPEELSPWGIFFAYHICAIHMRSSRENPASLLIVKSLKETFRAIDIRWNAAGSVYLQLLEAREVM</sequence>
<evidence type="ECO:0000256" key="4">
    <source>
        <dbReference type="ARBA" id="ARBA00023163"/>
    </source>
</evidence>
<dbReference type="Gene3D" id="4.10.240.10">
    <property type="entry name" value="Zn(2)-C6 fungal-type DNA-binding domain"/>
    <property type="match status" value="1"/>
</dbReference>
<evidence type="ECO:0000256" key="5">
    <source>
        <dbReference type="ARBA" id="ARBA00023242"/>
    </source>
</evidence>
<dbReference type="Pfam" id="PF00172">
    <property type="entry name" value="Zn_clus"/>
    <property type="match status" value="1"/>
</dbReference>
<dbReference type="SMART" id="SM00066">
    <property type="entry name" value="GAL4"/>
    <property type="match status" value="1"/>
</dbReference>
<dbReference type="KEGG" id="psco:LY89DRAFT_630652"/>
<dbReference type="PROSITE" id="PS50048">
    <property type="entry name" value="ZN2_CY6_FUNGAL_2"/>
    <property type="match status" value="1"/>
</dbReference>
<dbReference type="GO" id="GO:0005634">
    <property type="term" value="C:nucleus"/>
    <property type="evidence" value="ECO:0007669"/>
    <property type="project" value="UniProtKB-SubCell"/>
</dbReference>
<dbReference type="InterPro" id="IPR036864">
    <property type="entry name" value="Zn2-C6_fun-type_DNA-bd_sf"/>
</dbReference>
<proteinExistence type="predicted"/>
<accession>A0A132B809</accession>
<feature type="domain" description="Zn(2)-C6 fungal-type" evidence="6">
    <location>
        <begin position="17"/>
        <end position="47"/>
    </location>
</feature>
<dbReference type="InterPro" id="IPR007219">
    <property type="entry name" value="XnlR_reg_dom"/>
</dbReference>
<dbReference type="CDD" id="cd12148">
    <property type="entry name" value="fungal_TF_MHR"/>
    <property type="match status" value="1"/>
</dbReference>
<dbReference type="CDD" id="cd00067">
    <property type="entry name" value="GAL4"/>
    <property type="match status" value="1"/>
</dbReference>
<evidence type="ECO:0000256" key="1">
    <source>
        <dbReference type="ARBA" id="ARBA00004123"/>
    </source>
</evidence>
<dbReference type="GO" id="GO:0000981">
    <property type="term" value="F:DNA-binding transcription factor activity, RNA polymerase II-specific"/>
    <property type="evidence" value="ECO:0007669"/>
    <property type="project" value="InterPro"/>
</dbReference>
<dbReference type="PANTHER" id="PTHR47338">
    <property type="entry name" value="ZN(II)2CYS6 TRANSCRIPTION FACTOR (EUROFUNG)-RELATED"/>
    <property type="match status" value="1"/>
</dbReference>
<dbReference type="SUPFAM" id="SSF57701">
    <property type="entry name" value="Zn2/Cys6 DNA-binding domain"/>
    <property type="match status" value="1"/>
</dbReference>
<dbReference type="EMBL" id="KQ947437">
    <property type="protein sequence ID" value="KUJ08129.1"/>
    <property type="molecule type" value="Genomic_DNA"/>
</dbReference>
<feature type="non-terminal residue" evidence="7">
    <location>
        <position position="502"/>
    </location>
</feature>
<dbReference type="Pfam" id="PF04082">
    <property type="entry name" value="Fungal_trans"/>
    <property type="match status" value="1"/>
</dbReference>
<keyword evidence="8" id="KW-1185">Reference proteome</keyword>